<organism evidence="2 3">
    <name type="scientific">Puccinia striiformis f. sp. tritici PST-78</name>
    <dbReference type="NCBI Taxonomy" id="1165861"/>
    <lineage>
        <taxon>Eukaryota</taxon>
        <taxon>Fungi</taxon>
        <taxon>Dikarya</taxon>
        <taxon>Basidiomycota</taxon>
        <taxon>Pucciniomycotina</taxon>
        <taxon>Pucciniomycetes</taxon>
        <taxon>Pucciniales</taxon>
        <taxon>Pucciniaceae</taxon>
        <taxon>Puccinia</taxon>
    </lineage>
</organism>
<evidence type="ECO:0000313" key="3">
    <source>
        <dbReference type="Proteomes" id="UP000054564"/>
    </source>
</evidence>
<dbReference type="InterPro" id="IPR012337">
    <property type="entry name" value="RNaseH-like_sf"/>
</dbReference>
<feature type="region of interest" description="Disordered" evidence="1">
    <location>
        <begin position="349"/>
        <end position="372"/>
    </location>
</feature>
<name>A0A0L0W057_9BASI</name>
<feature type="compositionally biased region" description="Polar residues" evidence="1">
    <location>
        <begin position="23"/>
        <end position="40"/>
    </location>
</feature>
<proteinExistence type="predicted"/>
<feature type="compositionally biased region" description="Low complexity" evidence="1">
    <location>
        <begin position="13"/>
        <end position="22"/>
    </location>
</feature>
<reference evidence="3" key="1">
    <citation type="submission" date="2014-03" db="EMBL/GenBank/DDBJ databases">
        <title>The Genome Sequence of Puccinia striiformis f. sp. tritici PST-78.</title>
        <authorList>
            <consortium name="The Broad Institute Genome Sequencing Platform"/>
            <person name="Cuomo C."/>
            <person name="Hulbert S."/>
            <person name="Chen X."/>
            <person name="Walker B."/>
            <person name="Young S.K."/>
            <person name="Zeng Q."/>
            <person name="Gargeya S."/>
            <person name="Fitzgerald M."/>
            <person name="Haas B."/>
            <person name="Abouelleil A."/>
            <person name="Alvarado L."/>
            <person name="Arachchi H.M."/>
            <person name="Berlin A.M."/>
            <person name="Chapman S.B."/>
            <person name="Goldberg J."/>
            <person name="Griggs A."/>
            <person name="Gujja S."/>
            <person name="Hansen M."/>
            <person name="Howarth C."/>
            <person name="Imamovic A."/>
            <person name="Larimer J."/>
            <person name="McCowan C."/>
            <person name="Montmayeur A."/>
            <person name="Murphy C."/>
            <person name="Neiman D."/>
            <person name="Pearson M."/>
            <person name="Priest M."/>
            <person name="Roberts A."/>
            <person name="Saif S."/>
            <person name="Shea T."/>
            <person name="Sisk P."/>
            <person name="Sykes S."/>
            <person name="Wortman J."/>
            <person name="Nusbaum C."/>
            <person name="Birren B."/>
        </authorList>
    </citation>
    <scope>NUCLEOTIDE SEQUENCE [LARGE SCALE GENOMIC DNA]</scope>
    <source>
        <strain evidence="3">race PST-78</strain>
    </source>
</reference>
<dbReference type="EMBL" id="AJIL01000010">
    <property type="protein sequence ID" value="KNF04898.1"/>
    <property type="molecule type" value="Genomic_DNA"/>
</dbReference>
<feature type="region of interest" description="Disordered" evidence="1">
    <location>
        <begin position="1"/>
        <end position="57"/>
    </location>
</feature>
<dbReference type="PANTHER" id="PTHR46169">
    <property type="entry name" value="DNA REPLICATION-RELATED ELEMENT FACTOR, ISOFORM A"/>
    <property type="match status" value="1"/>
</dbReference>
<comment type="caution">
    <text evidence="2">The sequence shown here is derived from an EMBL/GenBank/DDBJ whole genome shotgun (WGS) entry which is preliminary data.</text>
</comment>
<evidence type="ECO:0008006" key="4">
    <source>
        <dbReference type="Google" id="ProtNLM"/>
    </source>
</evidence>
<gene>
    <name evidence="2" type="ORF">PSTG_01955</name>
</gene>
<accession>A0A0L0W057</accession>
<keyword evidence="3" id="KW-1185">Reference proteome</keyword>
<feature type="region of interest" description="Disordered" evidence="1">
    <location>
        <begin position="644"/>
        <end position="679"/>
    </location>
</feature>
<dbReference type="PANTHER" id="PTHR46169:SF15">
    <property type="entry name" value="INNER CENTROMERE PROTEIN A-LIKE ISOFORM X1-RELATED"/>
    <property type="match status" value="1"/>
</dbReference>
<sequence>MAGRSRKRRKETTSQVESSESETAPTSAKQSQRTQANTTVVVDDSDDEATSTNIARSDQQELEKALRVYQTATSACYASFNKPHLSDRLDKHGRRMIAYPCKFCGKPSNRPTYDTSPTNLSKHVASCLKKRNDVEETQKLGALGVTGTQDIDPREVPQLCTLWCAEGARPFSALGEKAHQGILHPEVMLKNLPNRRAVSSDIGRLYTAMQESFIKSLEKHKGAMYLGLDAWQSPNGFDILGTVLYRLVEDDTGCYELEAMPLDFVRLKERHTGVYLADTVRVILEKFGVQDKIYGIVTDNASNNETMIEELKNFKWAHFKGGANWVRCFAHILNLIAQVVMRPFGSHKKKKTTNDLNFEEEEDSDDEDIDGEDADEQIQGFNKEVVDDCSEYEDDDSAADAPMATDLIDEDEIELESADVNDLSDKDDDDRYTSHSCKQSLAKFRAIARKLNKSPHSKEVFVGFCQENKCLKPHNIQRDVKTWWNSNLMQLTSITQCAKAILEWQKDKRHGPAREHLINQNDLDLARDLVEILQPFYDITLQVSTSGAARIAQVVVFINQITSHLSTAISNKTNGYPAALRNACRAGIQLTNKYYTLTDCSPLYRVAMILHPSFKDEYFKLAQWDPEWIDEAIRLACEMWETNYKPTPQRPTSKEPNARPKPPPTGVLAGLSGASEARSGQISTDPLTVWLAGGLHLDDEGHPVNPLKWWITQKRSGNTHGGLLQMALDVLSCPATTVDVD</sequence>
<dbReference type="AlphaFoldDB" id="A0A0L0W057"/>
<dbReference type="InterPro" id="IPR052717">
    <property type="entry name" value="Vacuolar_transposase_reg"/>
</dbReference>
<dbReference type="GO" id="GO:0005634">
    <property type="term" value="C:nucleus"/>
    <property type="evidence" value="ECO:0007669"/>
    <property type="project" value="TreeGrafter"/>
</dbReference>
<dbReference type="Proteomes" id="UP000054564">
    <property type="component" value="Unassembled WGS sequence"/>
</dbReference>
<evidence type="ECO:0000313" key="2">
    <source>
        <dbReference type="EMBL" id="KNF04898.1"/>
    </source>
</evidence>
<feature type="compositionally biased region" description="Basic residues" evidence="1">
    <location>
        <begin position="1"/>
        <end position="10"/>
    </location>
</feature>
<dbReference type="GO" id="GO:0006357">
    <property type="term" value="P:regulation of transcription by RNA polymerase II"/>
    <property type="evidence" value="ECO:0007669"/>
    <property type="project" value="TreeGrafter"/>
</dbReference>
<evidence type="ECO:0000256" key="1">
    <source>
        <dbReference type="SAM" id="MobiDB-lite"/>
    </source>
</evidence>
<dbReference type="SUPFAM" id="SSF53098">
    <property type="entry name" value="Ribonuclease H-like"/>
    <property type="match status" value="1"/>
</dbReference>
<feature type="compositionally biased region" description="Acidic residues" evidence="1">
    <location>
        <begin position="357"/>
        <end position="372"/>
    </location>
</feature>
<protein>
    <recommendedName>
        <fullName evidence="4">DUF659 domain-containing protein</fullName>
    </recommendedName>
</protein>